<accession>A0ABS4FS43</accession>
<keyword evidence="3" id="KW-1185">Reference proteome</keyword>
<evidence type="ECO:0000313" key="3">
    <source>
        <dbReference type="Proteomes" id="UP001519272"/>
    </source>
</evidence>
<reference evidence="2 3" key="1">
    <citation type="submission" date="2021-03" db="EMBL/GenBank/DDBJ databases">
        <title>Genomic Encyclopedia of Type Strains, Phase IV (KMG-IV): sequencing the most valuable type-strain genomes for metagenomic binning, comparative biology and taxonomic classification.</title>
        <authorList>
            <person name="Goeker M."/>
        </authorList>
    </citation>
    <scope>NUCLEOTIDE SEQUENCE [LARGE SCALE GENOMIC DNA]</scope>
    <source>
        <strain evidence="2 3">DSM 14349</strain>
    </source>
</reference>
<keyword evidence="1" id="KW-1133">Transmembrane helix</keyword>
<comment type="caution">
    <text evidence="2">The sequence shown here is derived from an EMBL/GenBank/DDBJ whole genome shotgun (WGS) entry which is preliminary data.</text>
</comment>
<evidence type="ECO:0000256" key="1">
    <source>
        <dbReference type="SAM" id="Phobius"/>
    </source>
</evidence>
<evidence type="ECO:0000313" key="2">
    <source>
        <dbReference type="EMBL" id="MBP1905408.1"/>
    </source>
</evidence>
<dbReference type="RefSeq" id="WP_210089031.1">
    <property type="nucleotide sequence ID" value="NZ_JAGGKG010000008.1"/>
</dbReference>
<proteinExistence type="predicted"/>
<feature type="transmembrane region" description="Helical" evidence="1">
    <location>
        <begin position="6"/>
        <end position="27"/>
    </location>
</feature>
<keyword evidence="1" id="KW-0812">Transmembrane</keyword>
<gene>
    <name evidence="2" type="ORF">J2Z32_002038</name>
</gene>
<protein>
    <submittedName>
        <fullName evidence="2">Uncharacterized protein</fullName>
    </submittedName>
</protein>
<dbReference type="EMBL" id="JAGGKG010000008">
    <property type="protein sequence ID" value="MBP1905408.1"/>
    <property type="molecule type" value="Genomic_DNA"/>
</dbReference>
<name>A0ABS4FS43_9BACL</name>
<sequence length="221" mass="26039">MKQLIYKHYITLIAGITIICLLAYVYYEHQSKTHYKNYISQQLRQDFNSIREDLIQSEVLFRTILIDNKFTKNYGYDGSKTEAFALTYRSENIQSILPRLETLSYEMGYIDEYTPSSLRKSLTTISAYFDSKIDPSQPISNENRYIITTFRQYNSQLINALFHKTKLFNELGHFKDQYAKDEYALQASDPVWTEALKVLEETSLQFLKDHNLDKLSDILDK</sequence>
<organism evidence="2 3">
    <name type="scientific">Paenibacillus turicensis</name>
    <dbReference type="NCBI Taxonomy" id="160487"/>
    <lineage>
        <taxon>Bacteria</taxon>
        <taxon>Bacillati</taxon>
        <taxon>Bacillota</taxon>
        <taxon>Bacilli</taxon>
        <taxon>Bacillales</taxon>
        <taxon>Paenibacillaceae</taxon>
        <taxon>Paenibacillus</taxon>
    </lineage>
</organism>
<keyword evidence="1" id="KW-0472">Membrane</keyword>
<dbReference type="Proteomes" id="UP001519272">
    <property type="component" value="Unassembled WGS sequence"/>
</dbReference>